<reference evidence="6 7" key="1">
    <citation type="submission" date="2019-01" db="EMBL/GenBank/DDBJ databases">
        <title>Geovibrio thiophilus DSM 11263, complete genome.</title>
        <authorList>
            <person name="Spring S."/>
            <person name="Bunk B."/>
            <person name="Sproer C."/>
        </authorList>
    </citation>
    <scope>NUCLEOTIDE SEQUENCE [LARGE SCALE GENOMIC DNA]</scope>
    <source>
        <strain evidence="6 7">DSM 11263</strain>
    </source>
</reference>
<dbReference type="Pfam" id="PF03446">
    <property type="entry name" value="NAD_binding_2"/>
    <property type="match status" value="1"/>
</dbReference>
<feature type="domain" description="3-hydroxyisobutyrate dehydrogenase-like NAD-binding" evidence="5">
    <location>
        <begin position="161"/>
        <end position="280"/>
    </location>
</feature>
<gene>
    <name evidence="6" type="ORF">EP073_03735</name>
</gene>
<evidence type="ECO:0000256" key="1">
    <source>
        <dbReference type="ARBA" id="ARBA00023002"/>
    </source>
</evidence>
<feature type="active site" evidence="3">
    <location>
        <position position="167"/>
    </location>
</feature>
<evidence type="ECO:0000313" key="7">
    <source>
        <dbReference type="Proteomes" id="UP000287502"/>
    </source>
</evidence>
<name>A0A3R5YYI5_9BACT</name>
<proteinExistence type="predicted"/>
<dbReference type="SUPFAM" id="SSF51735">
    <property type="entry name" value="NAD(P)-binding Rossmann-fold domains"/>
    <property type="match status" value="1"/>
</dbReference>
<dbReference type="Pfam" id="PF14833">
    <property type="entry name" value="NAD_binding_11"/>
    <property type="match status" value="1"/>
</dbReference>
<keyword evidence="2" id="KW-0520">NAD</keyword>
<dbReference type="InterPro" id="IPR029154">
    <property type="entry name" value="HIBADH-like_NADP-bd"/>
</dbReference>
<evidence type="ECO:0000259" key="5">
    <source>
        <dbReference type="Pfam" id="PF14833"/>
    </source>
</evidence>
<protein>
    <submittedName>
        <fullName evidence="6">NAD(P)-dependent oxidoreductase</fullName>
    </submittedName>
</protein>
<dbReference type="InterPro" id="IPR013328">
    <property type="entry name" value="6PGD_dom2"/>
</dbReference>
<dbReference type="Gene3D" id="1.10.1040.10">
    <property type="entry name" value="N-(1-d-carboxylethyl)-l-norvaline Dehydrogenase, domain 2"/>
    <property type="match status" value="1"/>
</dbReference>
<evidence type="ECO:0000313" key="6">
    <source>
        <dbReference type="EMBL" id="QAR32545.1"/>
    </source>
</evidence>
<dbReference type="OrthoDB" id="9777604at2"/>
<keyword evidence="7" id="KW-1185">Reference proteome</keyword>
<evidence type="ECO:0000256" key="3">
    <source>
        <dbReference type="PIRSR" id="PIRSR000103-1"/>
    </source>
</evidence>
<dbReference type="GO" id="GO:0050661">
    <property type="term" value="F:NADP binding"/>
    <property type="evidence" value="ECO:0007669"/>
    <property type="project" value="InterPro"/>
</dbReference>
<dbReference type="PANTHER" id="PTHR43580:SF2">
    <property type="entry name" value="CYTOKINE-LIKE NUCLEAR FACTOR N-PAC"/>
    <property type="match status" value="1"/>
</dbReference>
<dbReference type="PANTHER" id="PTHR43580">
    <property type="entry name" value="OXIDOREDUCTASE GLYR1-RELATED"/>
    <property type="match status" value="1"/>
</dbReference>
<feature type="domain" description="6-phosphogluconate dehydrogenase NADP-binding" evidence="4">
    <location>
        <begin position="3"/>
        <end position="156"/>
    </location>
</feature>
<dbReference type="InterPro" id="IPR015815">
    <property type="entry name" value="HIBADH-related"/>
</dbReference>
<dbReference type="KEGG" id="gtl:EP073_03735"/>
<dbReference type="InterPro" id="IPR008927">
    <property type="entry name" value="6-PGluconate_DH-like_C_sf"/>
</dbReference>
<evidence type="ECO:0000256" key="2">
    <source>
        <dbReference type="ARBA" id="ARBA00023027"/>
    </source>
</evidence>
<dbReference type="InterPro" id="IPR006115">
    <property type="entry name" value="6PGDH_NADP-bd"/>
</dbReference>
<dbReference type="Gene3D" id="3.40.50.720">
    <property type="entry name" value="NAD(P)-binding Rossmann-like Domain"/>
    <property type="match status" value="1"/>
</dbReference>
<dbReference type="InterPro" id="IPR051265">
    <property type="entry name" value="HIBADH-related_NP60_sf"/>
</dbReference>
<dbReference type="EMBL" id="CP035108">
    <property type="protein sequence ID" value="QAR32545.1"/>
    <property type="molecule type" value="Genomic_DNA"/>
</dbReference>
<organism evidence="6 7">
    <name type="scientific">Geovibrio thiophilus</name>
    <dbReference type="NCBI Taxonomy" id="139438"/>
    <lineage>
        <taxon>Bacteria</taxon>
        <taxon>Pseudomonadati</taxon>
        <taxon>Deferribacterota</taxon>
        <taxon>Deferribacteres</taxon>
        <taxon>Deferribacterales</taxon>
        <taxon>Geovibrionaceae</taxon>
        <taxon>Geovibrio</taxon>
    </lineage>
</organism>
<sequence>MKTGFIGMGNLGKAMAGRLIEQGFELVVWNRTLEKCEGLGAEIAESPAAVISAADVTVLNLFDTAAVLDVLWMENGLLSADIEGKLIIDTTTNHFGDVFQLYDEVESMGGMYLEAPVLGSTVPAAKGLLVVLASGSAKALEKARPVLDAVGRKTCWLEKEGAASKVKVINNMLLGVFCASIAEAAALGEKAGINKAELLDILAEGAGKSLVMDAKKDKIINGDFSAQFSGACIFKDMGYLQSLAHELRTPLYTGSLVKELFGEMFRKGIADEDFSAVYKIFSGE</sequence>
<dbReference type="RefSeq" id="WP_128465832.1">
    <property type="nucleotide sequence ID" value="NZ_CP035108.1"/>
</dbReference>
<evidence type="ECO:0000259" key="4">
    <source>
        <dbReference type="Pfam" id="PF03446"/>
    </source>
</evidence>
<keyword evidence="1" id="KW-0560">Oxidoreductase</keyword>
<dbReference type="AlphaFoldDB" id="A0A3R5YYI5"/>
<dbReference type="Proteomes" id="UP000287502">
    <property type="component" value="Chromosome"/>
</dbReference>
<dbReference type="InterPro" id="IPR036291">
    <property type="entry name" value="NAD(P)-bd_dom_sf"/>
</dbReference>
<dbReference type="GO" id="GO:0051287">
    <property type="term" value="F:NAD binding"/>
    <property type="evidence" value="ECO:0007669"/>
    <property type="project" value="InterPro"/>
</dbReference>
<dbReference type="PIRSF" id="PIRSF000103">
    <property type="entry name" value="HIBADH"/>
    <property type="match status" value="1"/>
</dbReference>
<dbReference type="SUPFAM" id="SSF48179">
    <property type="entry name" value="6-phosphogluconate dehydrogenase C-terminal domain-like"/>
    <property type="match status" value="1"/>
</dbReference>
<dbReference type="GO" id="GO:0016491">
    <property type="term" value="F:oxidoreductase activity"/>
    <property type="evidence" value="ECO:0007669"/>
    <property type="project" value="UniProtKB-KW"/>
</dbReference>
<accession>A0A3R5YYI5</accession>